<dbReference type="Proteomes" id="UP000061348">
    <property type="component" value="Unassembled WGS sequence"/>
</dbReference>
<name>A0A120FXK2_PSEFL</name>
<organism evidence="2 3">
    <name type="scientific">Pseudomonas fluorescens</name>
    <dbReference type="NCBI Taxonomy" id="294"/>
    <lineage>
        <taxon>Bacteria</taxon>
        <taxon>Pseudomonadati</taxon>
        <taxon>Pseudomonadota</taxon>
        <taxon>Gammaproteobacteria</taxon>
        <taxon>Pseudomonadales</taxon>
        <taxon>Pseudomonadaceae</taxon>
        <taxon>Pseudomonas</taxon>
    </lineage>
</organism>
<dbReference type="RefSeq" id="WP_060765436.1">
    <property type="nucleotide sequence ID" value="NZ_LCYA01000304.1"/>
</dbReference>
<evidence type="ECO:0000313" key="2">
    <source>
        <dbReference type="EMBL" id="KWV71624.1"/>
    </source>
</evidence>
<feature type="compositionally biased region" description="Polar residues" evidence="1">
    <location>
        <begin position="145"/>
        <end position="162"/>
    </location>
</feature>
<proteinExistence type="predicted"/>
<protein>
    <submittedName>
        <fullName evidence="2">Uncharacterized protein</fullName>
    </submittedName>
</protein>
<evidence type="ECO:0000256" key="1">
    <source>
        <dbReference type="SAM" id="MobiDB-lite"/>
    </source>
</evidence>
<dbReference type="AlphaFoldDB" id="A0A120FXK2"/>
<comment type="caution">
    <text evidence="2">The sequence shown here is derived from an EMBL/GenBank/DDBJ whole genome shotgun (WGS) entry which is preliminary data.</text>
</comment>
<reference evidence="2 3" key="1">
    <citation type="submission" date="2015-05" db="EMBL/GenBank/DDBJ databases">
        <title>A genomic and transcriptomic approach to investigate the blue pigment phenotype in Pseudomonas fluorescens.</title>
        <authorList>
            <person name="Andreani N.A."/>
            <person name="Cardazzo B."/>
        </authorList>
    </citation>
    <scope>NUCLEOTIDE SEQUENCE [LARGE SCALE GENOMIC DNA]</scope>
    <source>
        <strain evidence="2 3">Ps_22</strain>
    </source>
</reference>
<accession>A0A120FXK2</accession>
<sequence length="162" mass="17733">MIDEIEELMLHWGNQFNQVGDEGGLASPMATIMEWGGSAPRGTPGSRDLMMASGGGMDHAALEVAAALAELERQSEKGALLAKLARNRYLPRPAWSVRSQLPFLGLGDDADRTYRNWVHALHQQVLVILTMRSAPGRARNRHVKSSATRLTRASTVGRTRTC</sequence>
<feature type="region of interest" description="Disordered" evidence="1">
    <location>
        <begin position="138"/>
        <end position="162"/>
    </location>
</feature>
<dbReference type="EMBL" id="LCYA01000304">
    <property type="protein sequence ID" value="KWV71624.1"/>
    <property type="molecule type" value="Genomic_DNA"/>
</dbReference>
<evidence type="ECO:0000313" key="3">
    <source>
        <dbReference type="Proteomes" id="UP000061348"/>
    </source>
</evidence>
<dbReference type="PATRIC" id="fig|294.194.peg.6917"/>
<gene>
    <name evidence="2" type="ORF">PFLmoz3_06216</name>
</gene>